<name>A0A175YJE4_DAUCS</name>
<proteinExistence type="predicted"/>
<keyword evidence="6" id="KW-0812">Transmembrane</keyword>
<dbReference type="FunFam" id="3.80.10.10:FF:000041">
    <property type="entry name" value="LRR receptor-like serine/threonine-protein kinase ERECTA"/>
    <property type="match status" value="1"/>
</dbReference>
<evidence type="ECO:0000256" key="5">
    <source>
        <dbReference type="ARBA" id="ARBA00022679"/>
    </source>
</evidence>
<evidence type="ECO:0000256" key="13">
    <source>
        <dbReference type="ARBA" id="ARBA00023136"/>
    </source>
</evidence>
<protein>
    <recommendedName>
        <fullName evidence="2">non-specific serine/threonine protein kinase</fullName>
        <ecNumber evidence="2">2.7.11.1</ecNumber>
    </recommendedName>
</protein>
<keyword evidence="4" id="KW-0433">Leucine-rich repeat</keyword>
<dbReference type="Gene3D" id="1.10.510.10">
    <property type="entry name" value="Transferase(Phosphotransferase) domain 1"/>
    <property type="match status" value="1"/>
</dbReference>
<dbReference type="EC" id="2.7.11.1" evidence="2"/>
<dbReference type="PANTHER" id="PTHR48006">
    <property type="entry name" value="LEUCINE-RICH REPEAT-CONTAINING PROTEIN DDB_G0281931-RELATED"/>
    <property type="match status" value="1"/>
</dbReference>
<keyword evidence="13" id="KW-0472">Membrane</keyword>
<evidence type="ECO:0000256" key="17">
    <source>
        <dbReference type="ARBA" id="ARBA00048679"/>
    </source>
</evidence>
<dbReference type="Pfam" id="PF00069">
    <property type="entry name" value="Pkinase"/>
    <property type="match status" value="1"/>
</dbReference>
<dbReference type="InterPro" id="IPR051824">
    <property type="entry name" value="LRR_Rcpt-Like_S/T_Kinase"/>
</dbReference>
<evidence type="ECO:0000256" key="3">
    <source>
        <dbReference type="ARBA" id="ARBA00022527"/>
    </source>
</evidence>
<dbReference type="PANTHER" id="PTHR48006:SF73">
    <property type="entry name" value="PROTEIN KINASE DOMAIN-CONTAINING PROTEIN"/>
    <property type="match status" value="1"/>
</dbReference>
<evidence type="ECO:0000256" key="1">
    <source>
        <dbReference type="ARBA" id="ARBA00004479"/>
    </source>
</evidence>
<keyword evidence="5" id="KW-0808">Transferase</keyword>
<keyword evidence="8" id="KW-0677">Repeat</keyword>
<dbReference type="EMBL" id="CP093351">
    <property type="protein sequence ID" value="WOH16463.1"/>
    <property type="molecule type" value="Genomic_DNA"/>
</dbReference>
<reference evidence="19" key="1">
    <citation type="journal article" date="2016" name="Nat. Genet.">
        <title>A high-quality carrot genome assembly provides new insights into carotenoid accumulation and asterid genome evolution.</title>
        <authorList>
            <person name="Iorizzo M."/>
            <person name="Ellison S."/>
            <person name="Senalik D."/>
            <person name="Zeng P."/>
            <person name="Satapoomin P."/>
            <person name="Huang J."/>
            <person name="Bowman M."/>
            <person name="Iovene M."/>
            <person name="Sanseverino W."/>
            <person name="Cavagnaro P."/>
            <person name="Yildiz M."/>
            <person name="Macko-Podgorni A."/>
            <person name="Moranska E."/>
            <person name="Grzebelus E."/>
            <person name="Grzebelus D."/>
            <person name="Ashrafi H."/>
            <person name="Zheng Z."/>
            <person name="Cheng S."/>
            <person name="Spooner D."/>
            <person name="Van Deynze A."/>
            <person name="Simon P."/>
        </authorList>
    </citation>
    <scope>NUCLEOTIDE SEQUENCE</scope>
    <source>
        <tissue evidence="19">Leaf</tissue>
    </source>
</reference>
<gene>
    <name evidence="19" type="ORF">DCAR_0936016</name>
</gene>
<evidence type="ECO:0000313" key="19">
    <source>
        <dbReference type="EMBL" id="WOH16463.1"/>
    </source>
</evidence>
<dbReference type="SUPFAM" id="SSF56112">
    <property type="entry name" value="Protein kinase-like (PK-like)"/>
    <property type="match status" value="1"/>
</dbReference>
<dbReference type="PROSITE" id="PS50011">
    <property type="entry name" value="PROTEIN_KINASE_DOM"/>
    <property type="match status" value="1"/>
</dbReference>
<accession>A0A175YJE4</accession>
<dbReference type="InterPro" id="IPR032675">
    <property type="entry name" value="LRR_dom_sf"/>
</dbReference>
<keyword evidence="15" id="KW-0325">Glycoprotein</keyword>
<dbReference type="AlphaFoldDB" id="A0A175YJE4"/>
<dbReference type="InterPro" id="IPR011009">
    <property type="entry name" value="Kinase-like_dom_sf"/>
</dbReference>
<keyword evidence="10" id="KW-0418">Kinase</keyword>
<dbReference type="InterPro" id="IPR001611">
    <property type="entry name" value="Leu-rich_rpt"/>
</dbReference>
<evidence type="ECO:0000256" key="14">
    <source>
        <dbReference type="ARBA" id="ARBA00023170"/>
    </source>
</evidence>
<evidence type="ECO:0000256" key="4">
    <source>
        <dbReference type="ARBA" id="ARBA00022614"/>
    </source>
</evidence>
<organism evidence="19 20">
    <name type="scientific">Daucus carota subsp. sativus</name>
    <name type="common">Carrot</name>
    <dbReference type="NCBI Taxonomy" id="79200"/>
    <lineage>
        <taxon>Eukaryota</taxon>
        <taxon>Viridiplantae</taxon>
        <taxon>Streptophyta</taxon>
        <taxon>Embryophyta</taxon>
        <taxon>Tracheophyta</taxon>
        <taxon>Spermatophyta</taxon>
        <taxon>Magnoliopsida</taxon>
        <taxon>eudicotyledons</taxon>
        <taxon>Gunneridae</taxon>
        <taxon>Pentapetalae</taxon>
        <taxon>asterids</taxon>
        <taxon>campanulids</taxon>
        <taxon>Apiales</taxon>
        <taxon>Apiaceae</taxon>
        <taxon>Apioideae</taxon>
        <taxon>Scandiceae</taxon>
        <taxon>Daucinae</taxon>
        <taxon>Daucus</taxon>
        <taxon>Daucus sect. Daucus</taxon>
    </lineage>
</organism>
<evidence type="ECO:0000259" key="18">
    <source>
        <dbReference type="PROSITE" id="PS50011"/>
    </source>
</evidence>
<keyword evidence="11" id="KW-0067">ATP-binding</keyword>
<dbReference type="KEGG" id="dcr:108203158"/>
<keyword evidence="7" id="KW-0732">Signal</keyword>
<evidence type="ECO:0000256" key="8">
    <source>
        <dbReference type="ARBA" id="ARBA00022737"/>
    </source>
</evidence>
<evidence type="ECO:0000256" key="15">
    <source>
        <dbReference type="ARBA" id="ARBA00023180"/>
    </source>
</evidence>
<dbReference type="Pfam" id="PF00560">
    <property type="entry name" value="LRR_1"/>
    <property type="match status" value="2"/>
</dbReference>
<dbReference type="GO" id="GO:0005524">
    <property type="term" value="F:ATP binding"/>
    <property type="evidence" value="ECO:0007669"/>
    <property type="project" value="UniProtKB-KW"/>
</dbReference>
<dbReference type="SMART" id="SM00220">
    <property type="entry name" value="S_TKc"/>
    <property type="match status" value="1"/>
</dbReference>
<dbReference type="SUPFAM" id="SSF52058">
    <property type="entry name" value="L domain-like"/>
    <property type="match status" value="1"/>
</dbReference>
<comment type="subcellular location">
    <subcellularLocation>
        <location evidence="1">Membrane</location>
        <topology evidence="1">Single-pass type I membrane protein</topology>
    </subcellularLocation>
</comment>
<dbReference type="GO" id="GO:0016020">
    <property type="term" value="C:membrane"/>
    <property type="evidence" value="ECO:0007669"/>
    <property type="project" value="UniProtKB-SubCell"/>
</dbReference>
<keyword evidence="9" id="KW-0547">Nucleotide-binding</keyword>
<evidence type="ECO:0000256" key="7">
    <source>
        <dbReference type="ARBA" id="ARBA00022729"/>
    </source>
</evidence>
<keyword evidence="3" id="KW-0723">Serine/threonine-protein kinase</keyword>
<feature type="domain" description="Protein kinase" evidence="18">
    <location>
        <begin position="437"/>
        <end position="711"/>
    </location>
</feature>
<dbReference type="OMA" id="EPFEANN"/>
<evidence type="ECO:0000256" key="9">
    <source>
        <dbReference type="ARBA" id="ARBA00022741"/>
    </source>
</evidence>
<evidence type="ECO:0000256" key="16">
    <source>
        <dbReference type="ARBA" id="ARBA00047899"/>
    </source>
</evidence>
<dbReference type="OrthoDB" id="676979at2759"/>
<dbReference type="GO" id="GO:0004674">
    <property type="term" value="F:protein serine/threonine kinase activity"/>
    <property type="evidence" value="ECO:0007669"/>
    <property type="project" value="UniProtKB-KW"/>
</dbReference>
<comment type="catalytic activity">
    <reaction evidence="17">
        <text>L-seryl-[protein] + ATP = O-phospho-L-seryl-[protein] + ADP + H(+)</text>
        <dbReference type="Rhea" id="RHEA:17989"/>
        <dbReference type="Rhea" id="RHEA-COMP:9863"/>
        <dbReference type="Rhea" id="RHEA-COMP:11604"/>
        <dbReference type="ChEBI" id="CHEBI:15378"/>
        <dbReference type="ChEBI" id="CHEBI:29999"/>
        <dbReference type="ChEBI" id="CHEBI:30616"/>
        <dbReference type="ChEBI" id="CHEBI:83421"/>
        <dbReference type="ChEBI" id="CHEBI:456216"/>
        <dbReference type="EC" id="2.7.11.1"/>
    </reaction>
</comment>
<evidence type="ECO:0000256" key="12">
    <source>
        <dbReference type="ARBA" id="ARBA00022989"/>
    </source>
</evidence>
<evidence type="ECO:0000256" key="11">
    <source>
        <dbReference type="ARBA" id="ARBA00022840"/>
    </source>
</evidence>
<comment type="catalytic activity">
    <reaction evidence="16">
        <text>L-threonyl-[protein] + ATP = O-phospho-L-threonyl-[protein] + ADP + H(+)</text>
        <dbReference type="Rhea" id="RHEA:46608"/>
        <dbReference type="Rhea" id="RHEA-COMP:11060"/>
        <dbReference type="Rhea" id="RHEA-COMP:11605"/>
        <dbReference type="ChEBI" id="CHEBI:15378"/>
        <dbReference type="ChEBI" id="CHEBI:30013"/>
        <dbReference type="ChEBI" id="CHEBI:30616"/>
        <dbReference type="ChEBI" id="CHEBI:61977"/>
        <dbReference type="ChEBI" id="CHEBI:456216"/>
        <dbReference type="EC" id="2.7.11.1"/>
    </reaction>
</comment>
<evidence type="ECO:0000313" key="20">
    <source>
        <dbReference type="Proteomes" id="UP000077755"/>
    </source>
</evidence>
<keyword evidence="14" id="KW-0675">Receptor</keyword>
<keyword evidence="20" id="KW-1185">Reference proteome</keyword>
<sequence length="729" mass="80625">MKQAHTLNPLFFPLFFALFLALFLPVSVSQISPGEKTILFQLQRLLEYPPVLQGWNNFTSFCYLPRSDYLSIVCSGNHVTKLSITGNRTSRQILSKKFSTDSFFTTLTKLSSLKSLSLVSLGLWGPLPHKINRFWSLEVLNISSNQISGNIPVSISTLPNLKTLVLANNLLNGTVPDLKGLTNLENLDLGNNFLGPRFPAFGEKIVSLVLRNNSIRSEIPSVFAKLVRLQILDVSSNKLVGPIPPFVFSLQSIKYLNLAKNQLNGALSAQVSCSKNLVFVDISNNLLYGKLPSCIASSTANRTVISLWNCLSNTSSKYQRANSFCRKQAIAVKPPAKAKPDEESTMKLGLVLGIIGGIVGVVGALGVLFLIIFRRAQAKKSGVFRSDSFVFDTNPGLGSPKGDSRHKPQTMRRMATFGLPPYQNFTFDEMEEATNNFDSSNLVGEGAQGQVYKGWLRDGSTVIVRCLKVKQKHSTQTLKQHAEIVSKLRHRHLVSVLGHCTVSHTDHPSSASTVFIVQEYMIKGSLKDHLSDMRKREVLKWPQRMSIAMSVAKGIQFLHTELVPAIFGNDLKVDNILLDDGLAPKITNYKIPFPTKQGSESPLSNRHGTSNLQNSTENLEKDDIFQFGVILLQLVTGKLLNSTAEIADMKVQLEMNLVESPATLREAVDPLIRGTFAYESLKTAVQISVNCLGEDSNNRPTIEDVLWHMQYSIQVQEGWTSSGNLSTKM</sequence>
<evidence type="ECO:0000256" key="10">
    <source>
        <dbReference type="ARBA" id="ARBA00022777"/>
    </source>
</evidence>
<dbReference type="Gene3D" id="3.80.10.10">
    <property type="entry name" value="Ribonuclease Inhibitor"/>
    <property type="match status" value="2"/>
</dbReference>
<dbReference type="Gene3D" id="3.30.200.20">
    <property type="entry name" value="Phosphorylase Kinase, domain 1"/>
    <property type="match status" value="1"/>
</dbReference>
<evidence type="ECO:0000256" key="6">
    <source>
        <dbReference type="ARBA" id="ARBA00022692"/>
    </source>
</evidence>
<reference evidence="19" key="2">
    <citation type="submission" date="2022-03" db="EMBL/GenBank/DDBJ databases">
        <title>Draft title - Genomic analysis of global carrot germplasm unveils the trajectory of domestication and the origin of high carotenoid orange carrot.</title>
        <authorList>
            <person name="Iorizzo M."/>
            <person name="Ellison S."/>
            <person name="Senalik D."/>
            <person name="Macko-Podgorni A."/>
            <person name="Grzebelus D."/>
            <person name="Bostan H."/>
            <person name="Rolling W."/>
            <person name="Curaba J."/>
            <person name="Simon P."/>
        </authorList>
    </citation>
    <scope>NUCLEOTIDE SEQUENCE</scope>
    <source>
        <tissue evidence="19">Leaf</tissue>
    </source>
</reference>
<dbReference type="InterPro" id="IPR000719">
    <property type="entry name" value="Prot_kinase_dom"/>
</dbReference>
<evidence type="ECO:0000256" key="2">
    <source>
        <dbReference type="ARBA" id="ARBA00012513"/>
    </source>
</evidence>
<dbReference type="FunFam" id="3.80.10.10:FF:000673">
    <property type="entry name" value="Probable LRR receptor-like serine/threonine-protein kinase At2g02780"/>
    <property type="match status" value="1"/>
</dbReference>
<dbReference type="FunFam" id="1.10.510.10:FF:000431">
    <property type="entry name" value="Putative inactive leucine-rich repeat receptor-like protein kinase"/>
    <property type="match status" value="1"/>
</dbReference>
<keyword evidence="12" id="KW-1133">Transmembrane helix</keyword>
<dbReference type="Gramene" id="KZM83477">
    <property type="protein sequence ID" value="KZM83477"/>
    <property type="gene ID" value="DCAR_031046"/>
</dbReference>
<dbReference type="Proteomes" id="UP000077755">
    <property type="component" value="Chromosome 9"/>
</dbReference>